<feature type="domain" description="HTH tetR-type" evidence="5">
    <location>
        <begin position="3"/>
        <end position="63"/>
    </location>
</feature>
<dbReference type="InterPro" id="IPR050109">
    <property type="entry name" value="HTH-type_TetR-like_transc_reg"/>
</dbReference>
<feature type="DNA-binding region" description="H-T-H motif" evidence="4">
    <location>
        <begin position="26"/>
        <end position="45"/>
    </location>
</feature>
<evidence type="ECO:0000313" key="6">
    <source>
        <dbReference type="EMBL" id="MFC4132711.1"/>
    </source>
</evidence>
<dbReference type="PANTHER" id="PTHR30055:SF234">
    <property type="entry name" value="HTH-TYPE TRANSCRIPTIONAL REGULATOR BETI"/>
    <property type="match status" value="1"/>
</dbReference>
<dbReference type="PRINTS" id="PR00455">
    <property type="entry name" value="HTHTETR"/>
</dbReference>
<keyword evidence="2 4" id="KW-0238">DNA-binding</keyword>
<organism evidence="6 7">
    <name type="scientific">Hamadaea flava</name>
    <dbReference type="NCBI Taxonomy" id="1742688"/>
    <lineage>
        <taxon>Bacteria</taxon>
        <taxon>Bacillati</taxon>
        <taxon>Actinomycetota</taxon>
        <taxon>Actinomycetes</taxon>
        <taxon>Micromonosporales</taxon>
        <taxon>Micromonosporaceae</taxon>
        <taxon>Hamadaea</taxon>
    </lineage>
</organism>
<dbReference type="InterPro" id="IPR023772">
    <property type="entry name" value="DNA-bd_HTH_TetR-type_CS"/>
</dbReference>
<dbReference type="Pfam" id="PF00440">
    <property type="entry name" value="TetR_N"/>
    <property type="match status" value="1"/>
</dbReference>
<dbReference type="InterPro" id="IPR009057">
    <property type="entry name" value="Homeodomain-like_sf"/>
</dbReference>
<evidence type="ECO:0000313" key="7">
    <source>
        <dbReference type="Proteomes" id="UP001595816"/>
    </source>
</evidence>
<keyword evidence="7" id="KW-1185">Reference proteome</keyword>
<dbReference type="SUPFAM" id="SSF46689">
    <property type="entry name" value="Homeodomain-like"/>
    <property type="match status" value="1"/>
</dbReference>
<protein>
    <submittedName>
        <fullName evidence="6">TetR/AcrR family transcriptional regulator</fullName>
    </submittedName>
</protein>
<name>A0ABV8LQI6_9ACTN</name>
<evidence type="ECO:0000256" key="1">
    <source>
        <dbReference type="ARBA" id="ARBA00023015"/>
    </source>
</evidence>
<accession>A0ABV8LQI6</accession>
<evidence type="ECO:0000256" key="2">
    <source>
        <dbReference type="ARBA" id="ARBA00023125"/>
    </source>
</evidence>
<evidence type="ECO:0000259" key="5">
    <source>
        <dbReference type="PROSITE" id="PS50977"/>
    </source>
</evidence>
<dbReference type="RefSeq" id="WP_253752749.1">
    <property type="nucleotide sequence ID" value="NZ_JAMZDZ010000001.1"/>
</dbReference>
<evidence type="ECO:0000256" key="4">
    <source>
        <dbReference type="PROSITE-ProRule" id="PRU00335"/>
    </source>
</evidence>
<evidence type="ECO:0000256" key="3">
    <source>
        <dbReference type="ARBA" id="ARBA00023163"/>
    </source>
</evidence>
<proteinExistence type="predicted"/>
<dbReference type="Gene3D" id="1.10.357.10">
    <property type="entry name" value="Tetracycline Repressor, domain 2"/>
    <property type="match status" value="1"/>
</dbReference>
<comment type="caution">
    <text evidence="6">The sequence shown here is derived from an EMBL/GenBank/DDBJ whole genome shotgun (WGS) entry which is preliminary data.</text>
</comment>
<keyword evidence="3" id="KW-0804">Transcription</keyword>
<dbReference type="Proteomes" id="UP001595816">
    <property type="component" value="Unassembled WGS sequence"/>
</dbReference>
<sequence>MSEDRRGQIVTAALEVFGRYGYRRSSMDLIAQAARISRPAVYQYFPGKEAVFRAVGQKIADEVLAAAARAGATGSGDVADRLTEVLAQKLDLFGGAIGAGFKAELFAEAGQLAGDVIASFHDRYADLVERVLAESGLPGLGRTIGPRDVALVLTDALPGIAQEPDAETARRRLRQLVDLVVRGLSA</sequence>
<dbReference type="EMBL" id="JBHSAY010000009">
    <property type="protein sequence ID" value="MFC4132711.1"/>
    <property type="molecule type" value="Genomic_DNA"/>
</dbReference>
<gene>
    <name evidence="6" type="ORF">ACFOZ4_19055</name>
</gene>
<reference evidence="7" key="1">
    <citation type="journal article" date="2019" name="Int. J. Syst. Evol. Microbiol.">
        <title>The Global Catalogue of Microorganisms (GCM) 10K type strain sequencing project: providing services to taxonomists for standard genome sequencing and annotation.</title>
        <authorList>
            <consortium name="The Broad Institute Genomics Platform"/>
            <consortium name="The Broad Institute Genome Sequencing Center for Infectious Disease"/>
            <person name="Wu L."/>
            <person name="Ma J."/>
        </authorList>
    </citation>
    <scope>NUCLEOTIDE SEQUENCE [LARGE SCALE GENOMIC DNA]</scope>
    <source>
        <strain evidence="7">CGMCC 4.7289</strain>
    </source>
</reference>
<dbReference type="PANTHER" id="PTHR30055">
    <property type="entry name" value="HTH-TYPE TRANSCRIPTIONAL REGULATOR RUTR"/>
    <property type="match status" value="1"/>
</dbReference>
<dbReference type="PROSITE" id="PS01081">
    <property type="entry name" value="HTH_TETR_1"/>
    <property type="match status" value="1"/>
</dbReference>
<keyword evidence="1" id="KW-0805">Transcription regulation</keyword>
<dbReference type="PROSITE" id="PS50977">
    <property type="entry name" value="HTH_TETR_2"/>
    <property type="match status" value="1"/>
</dbReference>
<dbReference type="InterPro" id="IPR001647">
    <property type="entry name" value="HTH_TetR"/>
</dbReference>